<reference evidence="1 2" key="1">
    <citation type="submission" date="2016-11" db="EMBL/GenBank/DDBJ databases">
        <title>Paenibacillus species isolates.</title>
        <authorList>
            <person name="Beno S.M."/>
        </authorList>
    </citation>
    <scope>NUCLEOTIDE SEQUENCE [LARGE SCALE GENOMIC DNA]</scope>
    <source>
        <strain evidence="1 2">FSL R5-0378</strain>
    </source>
</reference>
<name>A0A1R1EJ36_9BACL</name>
<evidence type="ECO:0000313" key="2">
    <source>
        <dbReference type="Proteomes" id="UP000187172"/>
    </source>
</evidence>
<keyword evidence="2" id="KW-1185">Reference proteome</keyword>
<sequence length="83" mass="8915">MKRGLISLLIAMTFLAGCSPDSDLDKTPKKPIRPCRQLKAVMTKGRLFMAEKKSAARQAPPMIDGSICTGGLPLSGGIQLLWS</sequence>
<gene>
    <name evidence="1" type="ORF">BK138_23595</name>
</gene>
<comment type="caution">
    <text evidence="1">The sequence shown here is derived from an EMBL/GenBank/DDBJ whole genome shotgun (WGS) entry which is preliminary data.</text>
</comment>
<organism evidence="1 2">
    <name type="scientific">Paenibacillus rhizosphaerae</name>
    <dbReference type="NCBI Taxonomy" id="297318"/>
    <lineage>
        <taxon>Bacteria</taxon>
        <taxon>Bacillati</taxon>
        <taxon>Bacillota</taxon>
        <taxon>Bacilli</taxon>
        <taxon>Bacillales</taxon>
        <taxon>Paenibacillaceae</taxon>
        <taxon>Paenibacillus</taxon>
    </lineage>
</organism>
<dbReference type="AlphaFoldDB" id="A0A1R1EJ36"/>
<accession>A0A1R1EJ36</accession>
<dbReference type="EMBL" id="MRTP01000008">
    <property type="protein sequence ID" value="OMF51831.1"/>
    <property type="molecule type" value="Genomic_DNA"/>
</dbReference>
<dbReference type="Proteomes" id="UP000187172">
    <property type="component" value="Unassembled WGS sequence"/>
</dbReference>
<protein>
    <submittedName>
        <fullName evidence="1">Uncharacterized protein</fullName>
    </submittedName>
</protein>
<evidence type="ECO:0000313" key="1">
    <source>
        <dbReference type="EMBL" id="OMF51831.1"/>
    </source>
</evidence>
<dbReference type="PROSITE" id="PS51257">
    <property type="entry name" value="PROKAR_LIPOPROTEIN"/>
    <property type="match status" value="1"/>
</dbReference>
<proteinExistence type="predicted"/>
<dbReference type="RefSeq" id="WP_076173257.1">
    <property type="nucleotide sequence ID" value="NZ_MRTP01000008.1"/>
</dbReference>